<evidence type="ECO:0000313" key="3">
    <source>
        <dbReference type="Proteomes" id="UP000772151"/>
    </source>
</evidence>
<dbReference type="InterPro" id="IPR039365">
    <property type="entry name" value="IS701-like"/>
</dbReference>
<proteinExistence type="predicted"/>
<dbReference type="SUPFAM" id="SSF53098">
    <property type="entry name" value="Ribonuclease H-like"/>
    <property type="match status" value="1"/>
</dbReference>
<reference evidence="2" key="1">
    <citation type="submission" date="2019-04" db="EMBL/GenBank/DDBJ databases">
        <title>Evolution of Biomass-Degrading Anaerobic Consortia Revealed by Metagenomics.</title>
        <authorList>
            <person name="Peng X."/>
        </authorList>
    </citation>
    <scope>NUCLEOTIDE SEQUENCE</scope>
    <source>
        <strain evidence="2">SIG242</strain>
    </source>
</reference>
<dbReference type="PANTHER" id="PTHR33627:SF1">
    <property type="entry name" value="TRANSPOSASE"/>
    <property type="match status" value="1"/>
</dbReference>
<dbReference type="Gene3D" id="3.90.350.10">
    <property type="entry name" value="Transposase Inhibitor Protein From Tn5, Chain A, domain 1"/>
    <property type="match status" value="1"/>
</dbReference>
<dbReference type="Pfam" id="PF13546">
    <property type="entry name" value="DDE_5"/>
    <property type="match status" value="1"/>
</dbReference>
<dbReference type="PANTHER" id="PTHR33627">
    <property type="entry name" value="TRANSPOSASE"/>
    <property type="match status" value="1"/>
</dbReference>
<gene>
    <name evidence="2" type="ORF">E7203_08485</name>
</gene>
<comment type="caution">
    <text evidence="2">The sequence shown here is derived from an EMBL/GenBank/DDBJ whole genome shotgun (WGS) entry which is preliminary data.</text>
</comment>
<evidence type="ECO:0000259" key="1">
    <source>
        <dbReference type="Pfam" id="PF13546"/>
    </source>
</evidence>
<dbReference type="AlphaFoldDB" id="A0A927ZVE7"/>
<dbReference type="Proteomes" id="UP000772151">
    <property type="component" value="Unassembled WGS sequence"/>
</dbReference>
<accession>A0A927ZVE7</accession>
<dbReference type="EMBL" id="SVCA01000007">
    <property type="protein sequence ID" value="MBE6085470.1"/>
    <property type="molecule type" value="Genomic_DNA"/>
</dbReference>
<dbReference type="InterPro" id="IPR012337">
    <property type="entry name" value="RNaseH-like_sf"/>
</dbReference>
<organism evidence="2 3">
    <name type="scientific">Selenomonas ruminantium</name>
    <dbReference type="NCBI Taxonomy" id="971"/>
    <lineage>
        <taxon>Bacteria</taxon>
        <taxon>Bacillati</taxon>
        <taxon>Bacillota</taxon>
        <taxon>Negativicutes</taxon>
        <taxon>Selenomonadales</taxon>
        <taxon>Selenomonadaceae</taxon>
        <taxon>Selenomonas</taxon>
    </lineage>
</organism>
<name>A0A927ZVE7_SELRU</name>
<dbReference type="InterPro" id="IPR038721">
    <property type="entry name" value="IS701-like_DDE_dom"/>
</dbReference>
<protein>
    <submittedName>
        <fullName evidence="2">IS4 family transposase</fullName>
    </submittedName>
</protein>
<evidence type="ECO:0000313" key="2">
    <source>
        <dbReference type="EMBL" id="MBE6085470.1"/>
    </source>
</evidence>
<sequence length="372" mass="43237">MFRSLESKHNDHAVSKNTYYRFLSNPSFNWKKFLLLLAVRVTVALRKLTCKSRGTVLVLDDSVLRRNRSKAVELLAKVYDHVFHEFVRGFNLLALGWSDGFSFIPVSFVLLSSAKLRNRYQEANKDIDYRTNGWKARMESMRQKPEAALCMIESALAAGIHADYILMDSWFTTEPFVKSLSDLGQDVIGMVKDLKQRYYYNGRLYTLPQLAKIAMDRSNTHLYRSLMVRTRKHHLPVRIVFVKNRNKKSDLLYILSTDNALSEDEIIRIYGMRWNIETFFKASKSLLKLGREFQTRSYDSAVAHTAIVFACYTFLEWLRRQENDPKTYGGAIFCTLRGCAGYGTFGGTTVTDESIPRNHQRLQNRVYRNHKK</sequence>
<feature type="domain" description="Transposase IS701-like DDE" evidence="1">
    <location>
        <begin position="11"/>
        <end position="192"/>
    </location>
</feature>